<accession>A0A3P8EEK5</accession>
<organism evidence="1 2">
    <name type="scientific">Schistosoma margrebowiei</name>
    <dbReference type="NCBI Taxonomy" id="48269"/>
    <lineage>
        <taxon>Eukaryota</taxon>
        <taxon>Metazoa</taxon>
        <taxon>Spiralia</taxon>
        <taxon>Lophotrochozoa</taxon>
        <taxon>Platyhelminthes</taxon>
        <taxon>Trematoda</taxon>
        <taxon>Digenea</taxon>
        <taxon>Strigeidida</taxon>
        <taxon>Schistosomatoidea</taxon>
        <taxon>Schistosomatidae</taxon>
        <taxon>Schistosoma</taxon>
    </lineage>
</organism>
<protein>
    <submittedName>
        <fullName evidence="1">Uncharacterized protein</fullName>
    </submittedName>
</protein>
<evidence type="ECO:0000313" key="2">
    <source>
        <dbReference type="Proteomes" id="UP000277204"/>
    </source>
</evidence>
<keyword evidence="2" id="KW-1185">Reference proteome</keyword>
<dbReference type="EMBL" id="UZAI01021266">
    <property type="protein sequence ID" value="VDP54981.1"/>
    <property type="molecule type" value="Genomic_DNA"/>
</dbReference>
<reference evidence="1 2" key="1">
    <citation type="submission" date="2018-11" db="EMBL/GenBank/DDBJ databases">
        <authorList>
            <consortium name="Pathogen Informatics"/>
        </authorList>
    </citation>
    <scope>NUCLEOTIDE SEQUENCE [LARGE SCALE GENOMIC DNA]</scope>
    <source>
        <strain evidence="1 2">Zambia</strain>
    </source>
</reference>
<evidence type="ECO:0000313" key="1">
    <source>
        <dbReference type="EMBL" id="VDP54981.1"/>
    </source>
</evidence>
<name>A0A3P8EEK5_9TREM</name>
<dbReference type="AlphaFoldDB" id="A0A3P8EEK5"/>
<sequence>MTLIFSFSYFCFKFARAVSAVVLLARSILRNVCTCSRFVSNRLFKRKFCCWVSSISKLLRPGT</sequence>
<gene>
    <name evidence="1" type="ORF">SMRZ_LOCUS25379</name>
</gene>
<dbReference type="Proteomes" id="UP000277204">
    <property type="component" value="Unassembled WGS sequence"/>
</dbReference>
<proteinExistence type="predicted"/>